<evidence type="ECO:0000313" key="5">
    <source>
        <dbReference type="EMBL" id="TVT59285.1"/>
    </source>
</evidence>
<dbReference type="PANTHER" id="PTHR30154:SF34">
    <property type="entry name" value="TRANSCRIPTIONAL REGULATOR AZLB"/>
    <property type="match status" value="1"/>
</dbReference>
<keyword evidence="2" id="KW-0238">DNA-binding</keyword>
<dbReference type="Gene3D" id="1.10.10.10">
    <property type="entry name" value="Winged helix-like DNA-binding domain superfamily/Winged helix DNA-binding domain"/>
    <property type="match status" value="1"/>
</dbReference>
<dbReference type="SUPFAM" id="SSF46785">
    <property type="entry name" value="Winged helix' DNA-binding domain"/>
    <property type="match status" value="1"/>
</dbReference>
<keyword evidence="1" id="KW-0805">Transcription regulation</keyword>
<dbReference type="InterPro" id="IPR011008">
    <property type="entry name" value="Dimeric_a/b-barrel"/>
</dbReference>
<dbReference type="Pfam" id="PF01037">
    <property type="entry name" value="AsnC_trans_reg"/>
    <property type="match status" value="1"/>
</dbReference>
<proteinExistence type="predicted"/>
<dbReference type="GO" id="GO:0043200">
    <property type="term" value="P:response to amino acid"/>
    <property type="evidence" value="ECO:0007669"/>
    <property type="project" value="TreeGrafter"/>
</dbReference>
<evidence type="ECO:0000259" key="4">
    <source>
        <dbReference type="PROSITE" id="PS50956"/>
    </source>
</evidence>
<dbReference type="PROSITE" id="PS00519">
    <property type="entry name" value="HTH_ASNC_1"/>
    <property type="match status" value="1"/>
</dbReference>
<protein>
    <submittedName>
        <fullName evidence="5">Lrp/AsnC family transcriptional regulator</fullName>
    </submittedName>
</protein>
<dbReference type="CDD" id="cd00090">
    <property type="entry name" value="HTH_ARSR"/>
    <property type="match status" value="1"/>
</dbReference>
<accession>A0A558DE22</accession>
<sequence length="165" mass="18472">MQSEKWVETTMDLDKLDKKILTLLQTDSCLTNNELAEKVGLSPSPCWRRVKRLEEGGIITSRVTLISPSSVGLHVFAYALVSLENHNIETLNGFDQFVQDSAQVLECSSMSGSYDYLLKIVSHSMDDYELLLSGHLLKLKGVRSVNTSFVLSQKKMTTALPLDYI</sequence>
<organism evidence="5 6">
    <name type="scientific">Sedimenticola thiotaurini</name>
    <dbReference type="NCBI Taxonomy" id="1543721"/>
    <lineage>
        <taxon>Bacteria</taxon>
        <taxon>Pseudomonadati</taxon>
        <taxon>Pseudomonadota</taxon>
        <taxon>Gammaproteobacteria</taxon>
        <taxon>Chromatiales</taxon>
        <taxon>Sedimenticolaceae</taxon>
        <taxon>Sedimenticola</taxon>
    </lineage>
</organism>
<dbReference type="InterPro" id="IPR011991">
    <property type="entry name" value="ArsR-like_HTH"/>
</dbReference>
<reference evidence="5 6" key="1">
    <citation type="submission" date="2019-07" db="EMBL/GenBank/DDBJ databases">
        <title>The pathways for chlorine oxyanion respiration interact through the shared metabolite chlorate.</title>
        <authorList>
            <person name="Barnum T.P."/>
            <person name="Cheng Y."/>
            <person name="Hill K.A."/>
            <person name="Lucas L.N."/>
            <person name="Carlson H.K."/>
            <person name="Coates J.D."/>
        </authorList>
    </citation>
    <scope>NUCLEOTIDE SEQUENCE [LARGE SCALE GENOMIC DNA]</scope>
    <source>
        <strain evidence="5">BK-3</strain>
    </source>
</reference>
<dbReference type="InterPro" id="IPR000485">
    <property type="entry name" value="AsnC-type_HTH_dom"/>
</dbReference>
<dbReference type="InterPro" id="IPR019887">
    <property type="entry name" value="Tscrpt_reg_AsnC/Lrp_C"/>
</dbReference>
<dbReference type="SMART" id="SM00344">
    <property type="entry name" value="HTH_ASNC"/>
    <property type="match status" value="1"/>
</dbReference>
<dbReference type="SUPFAM" id="SSF54909">
    <property type="entry name" value="Dimeric alpha+beta barrel"/>
    <property type="match status" value="1"/>
</dbReference>
<dbReference type="AlphaFoldDB" id="A0A558DE22"/>
<dbReference type="GO" id="GO:0006355">
    <property type="term" value="P:regulation of DNA-templated transcription"/>
    <property type="evidence" value="ECO:0007669"/>
    <property type="project" value="UniProtKB-ARBA"/>
</dbReference>
<dbReference type="GO" id="GO:0005829">
    <property type="term" value="C:cytosol"/>
    <property type="evidence" value="ECO:0007669"/>
    <property type="project" value="TreeGrafter"/>
</dbReference>
<dbReference type="PRINTS" id="PR00033">
    <property type="entry name" value="HTHASNC"/>
</dbReference>
<name>A0A558DE22_9GAMM</name>
<comment type="caution">
    <text evidence="5">The sequence shown here is derived from an EMBL/GenBank/DDBJ whole genome shotgun (WGS) entry which is preliminary data.</text>
</comment>
<dbReference type="PROSITE" id="PS50956">
    <property type="entry name" value="HTH_ASNC_2"/>
    <property type="match status" value="1"/>
</dbReference>
<evidence type="ECO:0000256" key="2">
    <source>
        <dbReference type="ARBA" id="ARBA00023125"/>
    </source>
</evidence>
<dbReference type="EMBL" id="VMRY01000004">
    <property type="protein sequence ID" value="TVT59285.1"/>
    <property type="molecule type" value="Genomic_DNA"/>
</dbReference>
<dbReference type="InterPro" id="IPR019888">
    <property type="entry name" value="Tscrpt_reg_AsnC-like"/>
</dbReference>
<dbReference type="PANTHER" id="PTHR30154">
    <property type="entry name" value="LEUCINE-RESPONSIVE REGULATORY PROTEIN"/>
    <property type="match status" value="1"/>
</dbReference>
<feature type="domain" description="HTH asnC-type" evidence="4">
    <location>
        <begin position="13"/>
        <end position="74"/>
    </location>
</feature>
<evidence type="ECO:0000256" key="3">
    <source>
        <dbReference type="ARBA" id="ARBA00023163"/>
    </source>
</evidence>
<dbReference type="InterPro" id="IPR036390">
    <property type="entry name" value="WH_DNA-bd_sf"/>
</dbReference>
<dbReference type="Proteomes" id="UP000317355">
    <property type="component" value="Unassembled WGS sequence"/>
</dbReference>
<dbReference type="InterPro" id="IPR019885">
    <property type="entry name" value="Tscrpt_reg_HTH_AsnC-type_CS"/>
</dbReference>
<dbReference type="GO" id="GO:0043565">
    <property type="term" value="F:sequence-specific DNA binding"/>
    <property type="evidence" value="ECO:0007669"/>
    <property type="project" value="InterPro"/>
</dbReference>
<evidence type="ECO:0000256" key="1">
    <source>
        <dbReference type="ARBA" id="ARBA00023015"/>
    </source>
</evidence>
<dbReference type="InterPro" id="IPR036388">
    <property type="entry name" value="WH-like_DNA-bd_sf"/>
</dbReference>
<evidence type="ECO:0000313" key="6">
    <source>
        <dbReference type="Proteomes" id="UP000317355"/>
    </source>
</evidence>
<dbReference type="Gene3D" id="3.30.70.920">
    <property type="match status" value="1"/>
</dbReference>
<keyword evidence="3" id="KW-0804">Transcription</keyword>
<dbReference type="Pfam" id="PF13412">
    <property type="entry name" value="HTH_24"/>
    <property type="match status" value="1"/>
</dbReference>
<gene>
    <name evidence="5" type="ORF">FHK82_03185</name>
</gene>